<keyword evidence="2" id="KW-1185">Reference proteome</keyword>
<proteinExistence type="predicted"/>
<reference evidence="1 2" key="1">
    <citation type="submission" date="2024-04" db="EMBL/GenBank/DDBJ databases">
        <authorList>
            <consortium name="Genoscope - CEA"/>
            <person name="William W."/>
        </authorList>
    </citation>
    <scope>NUCLEOTIDE SEQUENCE [LARGE SCALE GENOMIC DNA]</scope>
</reference>
<name>A0AAV2IAG7_LYMST</name>
<gene>
    <name evidence="1" type="ORF">GSLYS_00017324001</name>
</gene>
<comment type="caution">
    <text evidence="1">The sequence shown here is derived from an EMBL/GenBank/DDBJ whole genome shotgun (WGS) entry which is preliminary data.</text>
</comment>
<dbReference type="Proteomes" id="UP001497497">
    <property type="component" value="Unassembled WGS sequence"/>
</dbReference>
<protein>
    <submittedName>
        <fullName evidence="1">Uncharacterized protein</fullName>
    </submittedName>
</protein>
<dbReference type="EMBL" id="CAXITT010000577">
    <property type="protein sequence ID" value="CAL1543811.1"/>
    <property type="molecule type" value="Genomic_DNA"/>
</dbReference>
<evidence type="ECO:0000313" key="2">
    <source>
        <dbReference type="Proteomes" id="UP001497497"/>
    </source>
</evidence>
<sequence length="126" mass="12948">MTSCASLSNGVTADQVCDSERSRMVTASSLTSACKFLVPYTTCMNSHCTAREDLKGALGDLKNNCDGMSPVGTSSNPPTTTVEMNSNETTGGVTTAPGAGVSLTQSLAIRSLTLVSFCTSLALVLK</sequence>
<organism evidence="1 2">
    <name type="scientific">Lymnaea stagnalis</name>
    <name type="common">Great pond snail</name>
    <name type="synonym">Helix stagnalis</name>
    <dbReference type="NCBI Taxonomy" id="6523"/>
    <lineage>
        <taxon>Eukaryota</taxon>
        <taxon>Metazoa</taxon>
        <taxon>Spiralia</taxon>
        <taxon>Lophotrochozoa</taxon>
        <taxon>Mollusca</taxon>
        <taxon>Gastropoda</taxon>
        <taxon>Heterobranchia</taxon>
        <taxon>Euthyneura</taxon>
        <taxon>Panpulmonata</taxon>
        <taxon>Hygrophila</taxon>
        <taxon>Lymnaeoidea</taxon>
        <taxon>Lymnaeidae</taxon>
        <taxon>Lymnaea</taxon>
    </lineage>
</organism>
<accession>A0AAV2IAG7</accession>
<evidence type="ECO:0000313" key="1">
    <source>
        <dbReference type="EMBL" id="CAL1543811.1"/>
    </source>
</evidence>
<dbReference type="AlphaFoldDB" id="A0AAV2IAG7"/>